<sequence length="88" mass="9547">MEWNGGVAYSQHKNVSLFHGSDSLPPRCHGGPPDVFFFFFFWSALDLISRGFCSLLGCFLSAMSARVAGFASALTLVPVTFSLILLQG</sequence>
<name>A0A8C0LGX7_CANLU</name>
<evidence type="ECO:0000313" key="2">
    <source>
        <dbReference type="Ensembl" id="ENSCAFP00020028611.1"/>
    </source>
</evidence>
<evidence type="ECO:0000256" key="1">
    <source>
        <dbReference type="SAM" id="Phobius"/>
    </source>
</evidence>
<dbReference type="Ensembl" id="ENSCAFT00020033014.1">
    <property type="protein sequence ID" value="ENSCAFP00020028611.1"/>
    <property type="gene ID" value="ENSCAFG00020022418.1"/>
</dbReference>
<evidence type="ECO:0000313" key="3">
    <source>
        <dbReference type="Proteomes" id="UP000694391"/>
    </source>
</evidence>
<reference evidence="2" key="1">
    <citation type="submission" date="2025-08" db="UniProtKB">
        <authorList>
            <consortium name="Ensembl"/>
        </authorList>
    </citation>
    <scope>IDENTIFICATION</scope>
</reference>
<feature type="transmembrane region" description="Helical" evidence="1">
    <location>
        <begin position="35"/>
        <end position="60"/>
    </location>
</feature>
<reference evidence="2" key="2">
    <citation type="submission" date="2025-09" db="UniProtKB">
        <authorList>
            <consortium name="Ensembl"/>
        </authorList>
    </citation>
    <scope>IDENTIFICATION</scope>
</reference>
<dbReference type="GeneTree" id="ENSGT00900000143506"/>
<feature type="transmembrane region" description="Helical" evidence="1">
    <location>
        <begin position="67"/>
        <end position="86"/>
    </location>
</feature>
<dbReference type="AlphaFoldDB" id="A0A8C0LGX7"/>
<keyword evidence="3" id="KW-1185">Reference proteome</keyword>
<keyword evidence="1" id="KW-1133">Transmembrane helix</keyword>
<accession>A0A8C0LGX7</accession>
<dbReference type="Proteomes" id="UP000694391">
    <property type="component" value="Unplaced"/>
</dbReference>
<keyword evidence="1" id="KW-0812">Transmembrane</keyword>
<proteinExistence type="predicted"/>
<organism evidence="2 3">
    <name type="scientific">Canis lupus dingo</name>
    <name type="common">dingo</name>
    <dbReference type="NCBI Taxonomy" id="286419"/>
    <lineage>
        <taxon>Eukaryota</taxon>
        <taxon>Metazoa</taxon>
        <taxon>Chordata</taxon>
        <taxon>Craniata</taxon>
        <taxon>Vertebrata</taxon>
        <taxon>Euteleostomi</taxon>
        <taxon>Mammalia</taxon>
        <taxon>Eutheria</taxon>
        <taxon>Laurasiatheria</taxon>
        <taxon>Carnivora</taxon>
        <taxon>Caniformia</taxon>
        <taxon>Canidae</taxon>
        <taxon>Canis</taxon>
    </lineage>
</organism>
<keyword evidence="1" id="KW-0472">Membrane</keyword>
<protein>
    <submittedName>
        <fullName evidence="2">Uncharacterized protein</fullName>
    </submittedName>
</protein>